<gene>
    <name evidence="2" type="ORF">DW929_11235</name>
</gene>
<protein>
    <recommendedName>
        <fullName evidence="4">ABC transporter permease</fullName>
    </recommendedName>
</protein>
<keyword evidence="1" id="KW-0472">Membrane</keyword>
<feature type="transmembrane region" description="Helical" evidence="1">
    <location>
        <begin position="87"/>
        <end position="107"/>
    </location>
</feature>
<evidence type="ECO:0008006" key="4">
    <source>
        <dbReference type="Google" id="ProtNLM"/>
    </source>
</evidence>
<feature type="transmembrane region" description="Helical" evidence="1">
    <location>
        <begin position="56"/>
        <end position="81"/>
    </location>
</feature>
<evidence type="ECO:0000256" key="1">
    <source>
        <dbReference type="SAM" id="Phobius"/>
    </source>
</evidence>
<feature type="transmembrane region" description="Helical" evidence="1">
    <location>
        <begin position="20"/>
        <end position="36"/>
    </location>
</feature>
<reference evidence="2 3" key="1">
    <citation type="submission" date="2018-08" db="EMBL/GenBank/DDBJ databases">
        <title>A genome reference for cultivated species of the human gut microbiota.</title>
        <authorList>
            <person name="Zou Y."/>
            <person name="Xue W."/>
            <person name="Luo G."/>
        </authorList>
    </citation>
    <scope>NUCLEOTIDE SEQUENCE [LARGE SCALE GENOMIC DNA]</scope>
    <source>
        <strain evidence="2 3">AM43-2</strain>
    </source>
</reference>
<feature type="transmembrane region" description="Helical" evidence="1">
    <location>
        <begin position="155"/>
        <end position="178"/>
    </location>
</feature>
<evidence type="ECO:0000313" key="2">
    <source>
        <dbReference type="EMBL" id="RHA52333.1"/>
    </source>
</evidence>
<dbReference type="Proteomes" id="UP000284598">
    <property type="component" value="Unassembled WGS sequence"/>
</dbReference>
<feature type="transmembrane region" description="Helical" evidence="1">
    <location>
        <begin position="114"/>
        <end position="135"/>
    </location>
</feature>
<keyword evidence="1" id="KW-0812">Transmembrane</keyword>
<proteinExistence type="predicted"/>
<comment type="caution">
    <text evidence="2">The sequence shown here is derived from an EMBL/GenBank/DDBJ whole genome shotgun (WGS) entry which is preliminary data.</text>
</comment>
<dbReference type="AlphaFoldDB" id="A0A413RVG9"/>
<name>A0A413RVG9_9FIRM</name>
<evidence type="ECO:0000313" key="3">
    <source>
        <dbReference type="Proteomes" id="UP000284598"/>
    </source>
</evidence>
<accession>A0A413RVG9</accession>
<keyword evidence="1" id="KW-1133">Transmembrane helix</keyword>
<organism evidence="2 3">
    <name type="scientific">Eubacterium ventriosum</name>
    <dbReference type="NCBI Taxonomy" id="39496"/>
    <lineage>
        <taxon>Bacteria</taxon>
        <taxon>Bacillati</taxon>
        <taxon>Bacillota</taxon>
        <taxon>Clostridia</taxon>
        <taxon>Eubacteriales</taxon>
        <taxon>Eubacteriaceae</taxon>
        <taxon>Eubacterium</taxon>
    </lineage>
</organism>
<dbReference type="EMBL" id="QSFO01000016">
    <property type="protein sequence ID" value="RHA52333.1"/>
    <property type="molecule type" value="Genomic_DNA"/>
</dbReference>
<sequence>MVLELIILFTQGFEADMYKVSVPVIASLPYSMAWLMDYQSGYIKFYVSRVGISKYIFGKIFACGISGGALGTMAVWIYKVISKNSDINIQLIFMSFALWAIVAATLAAWSNSRYIAYGGGFVIYYILVILHQRYFGQVYCLDPYEWFNPKQSWMFDTQGIMILIGGLMIIFVCIYYLLVRRCIENV</sequence>